<dbReference type="SUPFAM" id="SSF47413">
    <property type="entry name" value="lambda repressor-like DNA-binding domains"/>
    <property type="match status" value="1"/>
</dbReference>
<keyword evidence="3" id="KW-1185">Reference proteome</keyword>
<protein>
    <recommendedName>
        <fullName evidence="1">HTH cro/C1-type domain-containing protein</fullName>
    </recommendedName>
</protein>
<dbReference type="PROSITE" id="PS50943">
    <property type="entry name" value="HTH_CROC1"/>
    <property type="match status" value="1"/>
</dbReference>
<proteinExistence type="predicted"/>
<name>A0ABY3VTS6_9MYCO</name>
<feature type="domain" description="HTH cro/C1-type" evidence="1">
    <location>
        <begin position="26"/>
        <end position="68"/>
    </location>
</feature>
<evidence type="ECO:0000259" key="1">
    <source>
        <dbReference type="PROSITE" id="PS50943"/>
    </source>
</evidence>
<dbReference type="InterPro" id="IPR001387">
    <property type="entry name" value="Cro/C1-type_HTH"/>
</dbReference>
<organism evidence="2 3">
    <name type="scientific">Mycobacterium paraterrae</name>
    <dbReference type="NCBI Taxonomy" id="577492"/>
    <lineage>
        <taxon>Bacteria</taxon>
        <taxon>Bacillati</taxon>
        <taxon>Actinomycetota</taxon>
        <taxon>Actinomycetes</taxon>
        <taxon>Mycobacteriales</taxon>
        <taxon>Mycobacteriaceae</taxon>
        <taxon>Mycobacterium</taxon>
    </lineage>
</organism>
<dbReference type="RefSeq" id="WP_240263757.1">
    <property type="nucleotide sequence ID" value="NZ_CP092488.2"/>
</dbReference>
<evidence type="ECO:0000313" key="3">
    <source>
        <dbReference type="Proteomes" id="UP001055336"/>
    </source>
</evidence>
<evidence type="ECO:0000313" key="2">
    <source>
        <dbReference type="EMBL" id="UMB72030.1"/>
    </source>
</evidence>
<reference evidence="2" key="1">
    <citation type="submission" date="2022-08" db="EMBL/GenBank/DDBJ databases">
        <title>Whole genome sequencing of non-tuberculosis mycobacteria type-strains.</title>
        <authorList>
            <person name="Igarashi Y."/>
            <person name="Osugi A."/>
            <person name="Mitarai S."/>
        </authorList>
    </citation>
    <scope>NUCLEOTIDE SEQUENCE</scope>
    <source>
        <strain evidence="2">DSM 45127</strain>
    </source>
</reference>
<gene>
    <name evidence="2" type="ORF">MKK62_12870</name>
</gene>
<sequence>MPLIDRDGRTARQSVSRLLSRRVRDSELAAALGLTLSTYSRRKDKPDFPTYAELRRIAHRLGVDETVLLVDFGHVDVASLNDELRQRYDAYRRAIDVITSMRRDPGRGESEAATEPA</sequence>
<dbReference type="EMBL" id="CP092488">
    <property type="protein sequence ID" value="UMB72030.1"/>
    <property type="molecule type" value="Genomic_DNA"/>
</dbReference>
<dbReference type="InterPro" id="IPR010982">
    <property type="entry name" value="Lambda_DNA-bd_dom_sf"/>
</dbReference>
<accession>A0ABY3VTS6</accession>
<dbReference type="Proteomes" id="UP001055336">
    <property type="component" value="Chromosome"/>
</dbReference>